<dbReference type="Gene3D" id="2.70.70.10">
    <property type="entry name" value="Glucose Permease (Domain IIA)"/>
    <property type="match status" value="1"/>
</dbReference>
<dbReference type="EMBL" id="CAFBMK010000061">
    <property type="protein sequence ID" value="CAB4911902.1"/>
    <property type="molecule type" value="Genomic_DNA"/>
</dbReference>
<proteinExistence type="predicted"/>
<reference evidence="3" key="1">
    <citation type="submission" date="2020-05" db="EMBL/GenBank/DDBJ databases">
        <authorList>
            <person name="Chiriac C."/>
            <person name="Salcher M."/>
            <person name="Ghai R."/>
            <person name="Kavagutti S V."/>
        </authorList>
    </citation>
    <scope>NUCLEOTIDE SEQUENCE</scope>
</reference>
<dbReference type="InterPro" id="IPR043426">
    <property type="entry name" value="MltB-like"/>
</dbReference>
<dbReference type="CDD" id="cd13399">
    <property type="entry name" value="Slt35-like"/>
    <property type="match status" value="1"/>
</dbReference>
<evidence type="ECO:0000256" key="1">
    <source>
        <dbReference type="SAM" id="MobiDB-lite"/>
    </source>
</evidence>
<dbReference type="Gene3D" id="1.10.530.10">
    <property type="match status" value="1"/>
</dbReference>
<dbReference type="InterPro" id="IPR023346">
    <property type="entry name" value="Lysozyme-like_dom_sf"/>
</dbReference>
<dbReference type="InterPro" id="IPR011055">
    <property type="entry name" value="Dup_hybrid_motif"/>
</dbReference>
<organism evidence="3">
    <name type="scientific">freshwater metagenome</name>
    <dbReference type="NCBI Taxonomy" id="449393"/>
    <lineage>
        <taxon>unclassified sequences</taxon>
        <taxon>metagenomes</taxon>
        <taxon>ecological metagenomes</taxon>
    </lineage>
</organism>
<gene>
    <name evidence="3" type="ORF">UFOPK3564_01303</name>
</gene>
<feature type="region of interest" description="Disordered" evidence="1">
    <location>
        <begin position="71"/>
        <end position="192"/>
    </location>
</feature>
<evidence type="ECO:0000313" key="3">
    <source>
        <dbReference type="EMBL" id="CAB4911902.1"/>
    </source>
</evidence>
<sequence>MSRKTKIAVGLSTAGVVAAGFGAAGSASAESRTLTVTLAGGTVLQVNVDVPPGTPIDQIPLPDLGGLVVRVTGPGPATTPAPTTPAAPAPSTTTAAPAPPATTEAAPATPAEAKKQKKQRRKVEKAEGWATGETGDEQRPAKKKKRDATRANSATAASEASGGAATGPDGTTMRDAGGAPTPADPTFSEAIPGAAPRGVPNFFIDKFRIPPFLLPIYQAAGAQYGVPWEILAAINEIETDYGRNLNVSSAGAQGWMQFMPATWKGYGVDANGDKQADPYNPVDAIFAAARYLRAAGAEKNIKKAIFAYNHANWYVDSVLLRARLIGGLPPDLVGSLTGLTQGVFPVSAKARYAGDDTAKKLTARGKKKGNQARVVNSSARRHTNIFSRPGAAAVAVQDGRIVKVGRNPRLGRFVQLRDVYGNTYTYGNLKTVAEFYPVPKKGAMKAAEKAEARRLERLAKAKDPVPDAPASAGRQAAPEKLVADAAGGLADTATSGIDETTGRINGATEPLFANPARKMARKNGGAEQLADQELEDGTSKVSLNGWDKEDVDLKRLKKGSKVMAGTVIGRLGRTKPTSTPHLQFEVHPAGKGSPRVDPKPILDGWKLLESTAVYRAKGANPLFGDGVATAGQVLLMSKEQLQTRVLQNRNLGIYEEGRRDIAAGAIDRRVLALMEYLTASGLRMTISSLRSGHSRLSKSGNVSEHSTGNALDIASVNGIVINRGEQGPGSIVDSTIRQILQLQGAMEPHQIISLMTPKDFGGAANVLPMQDHDDHIHVGFRPQVGQGEVLGKQVAQLLEPGQWIKLIDRIGEIANPEVPTGVSKDAIKTGKDD</sequence>
<feature type="compositionally biased region" description="Pro residues" evidence="1">
    <location>
        <begin position="77"/>
        <end position="88"/>
    </location>
</feature>
<protein>
    <submittedName>
        <fullName evidence="3">Unannotated protein</fullName>
    </submittedName>
</protein>
<dbReference type="GO" id="GO:0009253">
    <property type="term" value="P:peptidoglycan catabolic process"/>
    <property type="evidence" value="ECO:0007669"/>
    <property type="project" value="TreeGrafter"/>
</dbReference>
<dbReference type="SUPFAM" id="SSF51261">
    <property type="entry name" value="Duplicated hybrid motif"/>
    <property type="match status" value="1"/>
</dbReference>
<feature type="domain" description="Transglycosylase SLT" evidence="2">
    <location>
        <begin position="245"/>
        <end position="298"/>
    </location>
</feature>
<dbReference type="PANTHER" id="PTHR30163:SF8">
    <property type="entry name" value="LYTIC MUREIN TRANSGLYCOSYLASE"/>
    <property type="match status" value="1"/>
</dbReference>
<dbReference type="PANTHER" id="PTHR30163">
    <property type="entry name" value="MEMBRANE-BOUND LYTIC MUREIN TRANSGLYCOSYLASE B"/>
    <property type="match status" value="1"/>
</dbReference>
<accession>A0A6J7GW11</accession>
<dbReference type="Pfam" id="PF13406">
    <property type="entry name" value="SLT_2"/>
    <property type="match status" value="1"/>
</dbReference>
<feature type="compositionally biased region" description="Low complexity" evidence="1">
    <location>
        <begin position="89"/>
        <end position="111"/>
    </location>
</feature>
<feature type="region of interest" description="Disordered" evidence="1">
    <location>
        <begin position="571"/>
        <end position="597"/>
    </location>
</feature>
<evidence type="ECO:0000259" key="2">
    <source>
        <dbReference type="Pfam" id="PF13406"/>
    </source>
</evidence>
<dbReference type="InterPro" id="IPR031304">
    <property type="entry name" value="SLT_2"/>
</dbReference>
<dbReference type="AlphaFoldDB" id="A0A6J7GW11"/>
<dbReference type="SUPFAM" id="SSF53955">
    <property type="entry name" value="Lysozyme-like"/>
    <property type="match status" value="1"/>
</dbReference>
<feature type="compositionally biased region" description="Low complexity" evidence="1">
    <location>
        <begin position="150"/>
        <end position="167"/>
    </location>
</feature>
<dbReference type="GO" id="GO:0008933">
    <property type="term" value="F:peptidoglycan lytic transglycosylase activity"/>
    <property type="evidence" value="ECO:0007669"/>
    <property type="project" value="TreeGrafter"/>
</dbReference>
<name>A0A6J7GW11_9ZZZZ</name>